<protein>
    <submittedName>
        <fullName evidence="1">Uncharacterized protein</fullName>
    </submittedName>
</protein>
<evidence type="ECO:0000313" key="1">
    <source>
        <dbReference type="EMBL" id="QAA30482.1"/>
    </source>
</evidence>
<gene>
    <name evidence="1" type="ORF">C1I91_01700</name>
</gene>
<proteinExistence type="predicted"/>
<sequence>MKYSIMGFNQEKLMEFGLDIKDAAILRYFVDFMESFKMRNQVIDKEIYYWVKYEGIIKQYPILNLSNADSVYRRFKKLVKLNILKHKTVVANGKYSYYTLGDNYIELIFEYNMHNFSRKKDKFNDVFSQCEEQELNPLDEVNDYEELIQQEDDYGYYDEYDDQRLKEKAAFYNAHVVEEDEIVDYPEGSSLSDEDLTEYEQVVEDINELHKVEEFGKETCSSSTEHGNKKEYLMTQNIEPLAETAKRYKELYGFDFFNVKENKRVLDMEIDAKKNQESEDCEDCYDEHLLRQQEILNYFKPIGDLKALEERDKDFDLSIFKRNNTKKKHKDFESIGSILDRCMEDINRLRHNTDETQLDDGRISLRHQDEYPIDTGWRVGTNNSSINNSFIKNN</sequence>
<reference evidence="1 2" key="1">
    <citation type="submission" date="2018-01" db="EMBL/GenBank/DDBJ databases">
        <title>Genome Sequencing and Assembly of Anaerobacter polyendosporus strain CT4.</title>
        <authorList>
            <person name="Tachaapaikoon C."/>
            <person name="Sutheeworapong S."/>
            <person name="Jenjaroenpun P."/>
            <person name="Wongsurawat T."/>
            <person name="Nookeaw I."/>
            <person name="Cheawchanlertfa P."/>
            <person name="Kosugi A."/>
            <person name="Cheevadhanarak S."/>
            <person name="Ratanakhanokchai K."/>
        </authorList>
    </citation>
    <scope>NUCLEOTIDE SEQUENCE [LARGE SCALE GENOMIC DNA]</scope>
    <source>
        <strain evidence="1 2">CT4</strain>
    </source>
</reference>
<keyword evidence="2" id="KW-1185">Reference proteome</keyword>
<dbReference type="Proteomes" id="UP000286268">
    <property type="component" value="Chromosome"/>
</dbReference>
<dbReference type="RefSeq" id="WP_128210934.1">
    <property type="nucleotide sequence ID" value="NZ_CP025746.1"/>
</dbReference>
<name>A0A410DN18_9CLOT</name>
<dbReference type="AlphaFoldDB" id="A0A410DN18"/>
<accession>A0A410DN18</accession>
<organism evidence="1 2">
    <name type="scientific">Clostridium manihotivorum</name>
    <dbReference type="NCBI Taxonomy" id="2320868"/>
    <lineage>
        <taxon>Bacteria</taxon>
        <taxon>Bacillati</taxon>
        <taxon>Bacillota</taxon>
        <taxon>Clostridia</taxon>
        <taxon>Eubacteriales</taxon>
        <taxon>Clostridiaceae</taxon>
        <taxon>Clostridium</taxon>
    </lineage>
</organism>
<dbReference type="EMBL" id="CP025746">
    <property type="protein sequence ID" value="QAA30482.1"/>
    <property type="molecule type" value="Genomic_DNA"/>
</dbReference>
<dbReference type="KEGG" id="cmah:C1I91_01700"/>
<evidence type="ECO:0000313" key="2">
    <source>
        <dbReference type="Proteomes" id="UP000286268"/>
    </source>
</evidence>
<dbReference type="OrthoDB" id="1258529at2"/>